<feature type="transmembrane region" description="Helical" evidence="1">
    <location>
        <begin position="230"/>
        <end position="249"/>
    </location>
</feature>
<feature type="transmembrane region" description="Helical" evidence="1">
    <location>
        <begin position="68"/>
        <end position="88"/>
    </location>
</feature>
<accession>A0AB39KPM9</accession>
<evidence type="ECO:0000256" key="1">
    <source>
        <dbReference type="SAM" id="Phobius"/>
    </source>
</evidence>
<evidence type="ECO:0000313" key="2">
    <source>
        <dbReference type="EMBL" id="XDO95747.1"/>
    </source>
</evidence>
<feature type="transmembrane region" description="Helical" evidence="1">
    <location>
        <begin position="94"/>
        <end position="118"/>
    </location>
</feature>
<feature type="transmembrane region" description="Helical" evidence="1">
    <location>
        <begin position="200"/>
        <end position="223"/>
    </location>
</feature>
<sequence length="286" mass="28624">MIDGAARRVWGLVALLVLLTLAASLLAIRAAGASTSMLAAQGVAGVIAAGLAFLMSRDRSALSLRAQVTVMALSLFAVAGTALFGVSMDGATRWIGVGPVLLHPASLALPAAAWVFALRPATLLTASLCAGIAVALALQPDGGAAFAFALAAVARLGGHRGRLDLAAAAVAVVAAAWAWTRPDSLPAVSYVEEVVSAAFATAPPVGLFAVLMLALLPAPFLFIGLKRRAVAPLVLGGLWAGFVLASIFGNYPAPVIGYGASPLLGWGVSLGLALAHIGPASAKGRP</sequence>
<keyword evidence="1" id="KW-0812">Transmembrane</keyword>
<feature type="transmembrane region" description="Helical" evidence="1">
    <location>
        <begin position="255"/>
        <end position="277"/>
    </location>
</feature>
<keyword evidence="1" id="KW-0472">Membrane</keyword>
<dbReference type="EMBL" id="CP158375">
    <property type="protein sequence ID" value="XDO95747.1"/>
    <property type="molecule type" value="Genomic_DNA"/>
</dbReference>
<keyword evidence="1" id="KW-1133">Transmembrane helix</keyword>
<feature type="transmembrane region" description="Helical" evidence="1">
    <location>
        <begin position="163"/>
        <end position="180"/>
    </location>
</feature>
<name>A0AB39KPM9_9CAUL</name>
<dbReference type="RefSeq" id="WP_369058590.1">
    <property type="nucleotide sequence ID" value="NZ_CP158375.1"/>
</dbReference>
<gene>
    <name evidence="2" type="ORF">ABOZ73_13190</name>
</gene>
<dbReference type="AlphaFoldDB" id="A0AB39KPM9"/>
<organism evidence="2">
    <name type="scientific">Caulobacter sp. 73W</name>
    <dbReference type="NCBI Taxonomy" id="3161137"/>
    <lineage>
        <taxon>Bacteria</taxon>
        <taxon>Pseudomonadati</taxon>
        <taxon>Pseudomonadota</taxon>
        <taxon>Alphaproteobacteria</taxon>
        <taxon>Caulobacterales</taxon>
        <taxon>Caulobacteraceae</taxon>
        <taxon>Caulobacter</taxon>
    </lineage>
</organism>
<protein>
    <submittedName>
        <fullName evidence="2">FtsW/RodA/SpoVE family cell cycle protein</fullName>
    </submittedName>
</protein>
<reference evidence="2" key="1">
    <citation type="submission" date="2024-06" db="EMBL/GenBank/DDBJ databases">
        <title>Caulobacter inopinatus, sp. nov.</title>
        <authorList>
            <person name="Donachie S.P."/>
        </authorList>
    </citation>
    <scope>NUCLEOTIDE SEQUENCE</scope>
    <source>
        <strain evidence="2">73W</strain>
    </source>
</reference>
<proteinExistence type="predicted"/>
<feature type="transmembrane region" description="Helical" evidence="1">
    <location>
        <begin position="37"/>
        <end position="56"/>
    </location>
</feature>